<gene>
    <name evidence="9" type="ORF">ATK36_5699</name>
</gene>
<dbReference type="SMART" id="SM00346">
    <property type="entry name" value="HTH_ICLR"/>
    <property type="match status" value="1"/>
</dbReference>
<comment type="function">
    <text evidence="5">May be an activator protein for the gylABX operon.</text>
</comment>
<dbReference type="SUPFAM" id="SSF46785">
    <property type="entry name" value="Winged helix' DNA-binding domain"/>
    <property type="match status" value="1"/>
</dbReference>
<reference evidence="9 10" key="1">
    <citation type="submission" date="2017-10" db="EMBL/GenBank/DDBJ databases">
        <title>Sequencing the genomes of 1000 actinobacteria strains.</title>
        <authorList>
            <person name="Klenk H.-P."/>
        </authorList>
    </citation>
    <scope>NUCLEOTIDE SEQUENCE [LARGE SCALE GENOMIC DNA]</scope>
    <source>
        <strain evidence="9 10">DSM 46092</strain>
    </source>
</reference>
<evidence type="ECO:0000256" key="1">
    <source>
        <dbReference type="ARBA" id="ARBA00022798"/>
    </source>
</evidence>
<dbReference type="InterPro" id="IPR050707">
    <property type="entry name" value="HTH_MetabolicPath_Reg"/>
</dbReference>
<dbReference type="Proteomes" id="UP000243542">
    <property type="component" value="Unassembled WGS sequence"/>
</dbReference>
<keyword evidence="1" id="KW-0319">Glycerol metabolism</keyword>
<dbReference type="InterPro" id="IPR005471">
    <property type="entry name" value="Tscrpt_reg_IclR_N"/>
</dbReference>
<keyword evidence="2" id="KW-0805">Transcription regulation</keyword>
<evidence type="ECO:0000256" key="4">
    <source>
        <dbReference type="ARBA" id="ARBA00023163"/>
    </source>
</evidence>
<name>A0A2A9FHS9_9PSEU</name>
<evidence type="ECO:0000256" key="5">
    <source>
        <dbReference type="ARBA" id="ARBA00058938"/>
    </source>
</evidence>
<evidence type="ECO:0000259" key="8">
    <source>
        <dbReference type="PROSITE" id="PS51078"/>
    </source>
</evidence>
<keyword evidence="10" id="KW-1185">Reference proteome</keyword>
<keyword evidence="3" id="KW-0238">DNA-binding</keyword>
<sequence>MTPAPPDHVVGRVSTVLRALSTRRDGASTSDLARSCGLARPTVHRLLSALAEEGYVDRDRHTGRWHLGPELYLLGEAAAPRYDVTQQARASVHRLAAATGESAFFSARRGDETICLLREDGDFPIRSFVLYEGARFPLGVVSAGLVVLAMLPDREAEAYLSTVDLAAEWGPAHRTAEIRARLARTRRDGYSTNPGLVVEGSWGMAAAVFTPSGEPGWALSLTGVESRFRPDRRPELGALLLKEAHTLTNLLRTGRTRPTIALG</sequence>
<evidence type="ECO:0000313" key="10">
    <source>
        <dbReference type="Proteomes" id="UP000243542"/>
    </source>
</evidence>
<dbReference type="PANTHER" id="PTHR30136:SF39">
    <property type="entry name" value="TRANSCRIPTIONAL REGULATORY PROTEIN"/>
    <property type="match status" value="1"/>
</dbReference>
<dbReference type="InterPro" id="IPR011991">
    <property type="entry name" value="ArsR-like_HTH"/>
</dbReference>
<dbReference type="FunFam" id="1.10.10.10:FF:000056">
    <property type="entry name" value="IclR family transcriptional regulator"/>
    <property type="match status" value="1"/>
</dbReference>
<dbReference type="GO" id="GO:0003700">
    <property type="term" value="F:DNA-binding transcription factor activity"/>
    <property type="evidence" value="ECO:0007669"/>
    <property type="project" value="TreeGrafter"/>
</dbReference>
<dbReference type="GO" id="GO:0006071">
    <property type="term" value="P:glycerol metabolic process"/>
    <property type="evidence" value="ECO:0007669"/>
    <property type="project" value="UniProtKB-KW"/>
</dbReference>
<dbReference type="PROSITE" id="PS51078">
    <property type="entry name" value="ICLR_ED"/>
    <property type="match status" value="1"/>
</dbReference>
<keyword evidence="4" id="KW-0804">Transcription</keyword>
<dbReference type="InterPro" id="IPR014757">
    <property type="entry name" value="Tscrpt_reg_IclR_C"/>
</dbReference>
<evidence type="ECO:0000256" key="6">
    <source>
        <dbReference type="ARBA" id="ARBA00070406"/>
    </source>
</evidence>
<dbReference type="CDD" id="cd00090">
    <property type="entry name" value="HTH_ARSR"/>
    <property type="match status" value="1"/>
</dbReference>
<organism evidence="9 10">
    <name type="scientific">Amycolatopsis sulphurea</name>
    <dbReference type="NCBI Taxonomy" id="76022"/>
    <lineage>
        <taxon>Bacteria</taxon>
        <taxon>Bacillati</taxon>
        <taxon>Actinomycetota</taxon>
        <taxon>Actinomycetes</taxon>
        <taxon>Pseudonocardiales</taxon>
        <taxon>Pseudonocardiaceae</taxon>
        <taxon>Amycolatopsis</taxon>
    </lineage>
</organism>
<dbReference type="GO" id="GO:0045892">
    <property type="term" value="P:negative regulation of DNA-templated transcription"/>
    <property type="evidence" value="ECO:0007669"/>
    <property type="project" value="TreeGrafter"/>
</dbReference>
<evidence type="ECO:0000256" key="2">
    <source>
        <dbReference type="ARBA" id="ARBA00023015"/>
    </source>
</evidence>
<evidence type="ECO:0000313" key="9">
    <source>
        <dbReference type="EMBL" id="PFG50463.1"/>
    </source>
</evidence>
<dbReference type="EMBL" id="PDJK01000002">
    <property type="protein sequence ID" value="PFG50463.1"/>
    <property type="molecule type" value="Genomic_DNA"/>
</dbReference>
<evidence type="ECO:0000256" key="3">
    <source>
        <dbReference type="ARBA" id="ARBA00023125"/>
    </source>
</evidence>
<dbReference type="Pfam" id="PF09339">
    <property type="entry name" value="HTH_IclR"/>
    <property type="match status" value="1"/>
</dbReference>
<accession>A0A2A9FHS9</accession>
<dbReference type="SUPFAM" id="SSF55781">
    <property type="entry name" value="GAF domain-like"/>
    <property type="match status" value="1"/>
</dbReference>
<dbReference type="AlphaFoldDB" id="A0A2A9FHS9"/>
<evidence type="ECO:0000259" key="7">
    <source>
        <dbReference type="PROSITE" id="PS51077"/>
    </source>
</evidence>
<dbReference type="Gene3D" id="3.30.450.40">
    <property type="match status" value="1"/>
</dbReference>
<dbReference type="PANTHER" id="PTHR30136">
    <property type="entry name" value="HELIX-TURN-HELIX TRANSCRIPTIONAL REGULATOR, ICLR FAMILY"/>
    <property type="match status" value="1"/>
</dbReference>
<dbReference type="PROSITE" id="PS51077">
    <property type="entry name" value="HTH_ICLR"/>
    <property type="match status" value="1"/>
</dbReference>
<proteinExistence type="predicted"/>
<protein>
    <recommendedName>
        <fullName evidence="6">Glycerol operon regulatory protein</fullName>
    </recommendedName>
</protein>
<dbReference type="RefSeq" id="WP_098514184.1">
    <property type="nucleotide sequence ID" value="NZ_JBIAKZ010000003.1"/>
</dbReference>
<feature type="domain" description="IclR-ED" evidence="8">
    <location>
        <begin position="70"/>
        <end position="253"/>
    </location>
</feature>
<dbReference type="InterPro" id="IPR036388">
    <property type="entry name" value="WH-like_DNA-bd_sf"/>
</dbReference>
<comment type="caution">
    <text evidence="9">The sequence shown here is derived from an EMBL/GenBank/DDBJ whole genome shotgun (WGS) entry which is preliminary data.</text>
</comment>
<dbReference type="Pfam" id="PF01614">
    <property type="entry name" value="IclR_C"/>
    <property type="match status" value="1"/>
</dbReference>
<feature type="domain" description="HTH iclR-type" evidence="7">
    <location>
        <begin position="7"/>
        <end position="69"/>
    </location>
</feature>
<dbReference type="InterPro" id="IPR036390">
    <property type="entry name" value="WH_DNA-bd_sf"/>
</dbReference>
<dbReference type="Gene3D" id="1.10.10.10">
    <property type="entry name" value="Winged helix-like DNA-binding domain superfamily/Winged helix DNA-binding domain"/>
    <property type="match status" value="1"/>
</dbReference>
<dbReference type="InterPro" id="IPR029016">
    <property type="entry name" value="GAF-like_dom_sf"/>
</dbReference>
<dbReference type="GO" id="GO:0003677">
    <property type="term" value="F:DNA binding"/>
    <property type="evidence" value="ECO:0007669"/>
    <property type="project" value="UniProtKB-KW"/>
</dbReference>